<dbReference type="Pfam" id="PF02899">
    <property type="entry name" value="Phage_int_SAM_1"/>
    <property type="match status" value="1"/>
</dbReference>
<dbReference type="PROSITE" id="PS51898">
    <property type="entry name" value="TYR_RECOMBINASE"/>
    <property type="match status" value="1"/>
</dbReference>
<evidence type="ECO:0000259" key="5">
    <source>
        <dbReference type="PROSITE" id="PS51898"/>
    </source>
</evidence>
<evidence type="ECO:0000256" key="1">
    <source>
        <dbReference type="ARBA" id="ARBA00022908"/>
    </source>
</evidence>
<dbReference type="InterPro" id="IPR050090">
    <property type="entry name" value="Tyrosine_recombinase_XerCD"/>
</dbReference>
<dbReference type="PANTHER" id="PTHR30349">
    <property type="entry name" value="PHAGE INTEGRASE-RELATED"/>
    <property type="match status" value="1"/>
</dbReference>
<organism evidence="7 8">
    <name type="scientific">Luteimonas terrae</name>
    <dbReference type="NCBI Taxonomy" id="1530191"/>
    <lineage>
        <taxon>Bacteria</taxon>
        <taxon>Pseudomonadati</taxon>
        <taxon>Pseudomonadota</taxon>
        <taxon>Gammaproteobacteria</taxon>
        <taxon>Lysobacterales</taxon>
        <taxon>Lysobacteraceae</taxon>
        <taxon>Luteimonas</taxon>
    </lineage>
</organism>
<reference evidence="7 8" key="1">
    <citation type="submission" date="2023-07" db="EMBL/GenBank/DDBJ databases">
        <title>Sorghum-associated microbial communities from plants grown in Nebraska, USA.</title>
        <authorList>
            <person name="Schachtman D."/>
        </authorList>
    </citation>
    <scope>NUCLEOTIDE SEQUENCE [LARGE SCALE GENOMIC DNA]</scope>
    <source>
        <strain evidence="7 8">4099</strain>
    </source>
</reference>
<dbReference type="EMBL" id="JAVDWO010000007">
    <property type="protein sequence ID" value="MDR7193385.1"/>
    <property type="molecule type" value="Genomic_DNA"/>
</dbReference>
<keyword evidence="1" id="KW-0229">DNA integration</keyword>
<dbReference type="InterPro" id="IPR011010">
    <property type="entry name" value="DNA_brk_join_enz"/>
</dbReference>
<keyword evidence="3" id="KW-0233">DNA recombination</keyword>
<keyword evidence="2 4" id="KW-0238">DNA-binding</keyword>
<evidence type="ECO:0000256" key="2">
    <source>
        <dbReference type="ARBA" id="ARBA00023125"/>
    </source>
</evidence>
<proteinExistence type="predicted"/>
<dbReference type="PROSITE" id="PS51900">
    <property type="entry name" value="CB"/>
    <property type="match status" value="1"/>
</dbReference>
<evidence type="ECO:0000313" key="8">
    <source>
        <dbReference type="Proteomes" id="UP001256588"/>
    </source>
</evidence>
<dbReference type="PANTHER" id="PTHR30349:SF88">
    <property type="entry name" value="BLL1584 PROTEIN"/>
    <property type="match status" value="1"/>
</dbReference>
<dbReference type="InterPro" id="IPR044068">
    <property type="entry name" value="CB"/>
</dbReference>
<evidence type="ECO:0000259" key="6">
    <source>
        <dbReference type="PROSITE" id="PS51900"/>
    </source>
</evidence>
<dbReference type="Gene3D" id="1.10.443.10">
    <property type="entry name" value="Intergrase catalytic core"/>
    <property type="match status" value="1"/>
</dbReference>
<evidence type="ECO:0000256" key="4">
    <source>
        <dbReference type="PROSITE-ProRule" id="PRU01248"/>
    </source>
</evidence>
<evidence type="ECO:0000313" key="7">
    <source>
        <dbReference type="EMBL" id="MDR7193385.1"/>
    </source>
</evidence>
<dbReference type="Pfam" id="PF00589">
    <property type="entry name" value="Phage_integrase"/>
    <property type="match status" value="1"/>
</dbReference>
<comment type="caution">
    <text evidence="7">The sequence shown here is derived from an EMBL/GenBank/DDBJ whole genome shotgun (WGS) entry which is preliminary data.</text>
</comment>
<gene>
    <name evidence="7" type="ORF">J2W68_002119</name>
</gene>
<dbReference type="RefSeq" id="WP_310235536.1">
    <property type="nucleotide sequence ID" value="NZ_JAVDWO010000007.1"/>
</dbReference>
<sequence length="326" mass="36083">MSITPFPRRAQMVPGDLATLQTEWLDHRRARGASLNTLSAYGADVTHFRTYLAQFDITLVQLASEQHINRWLDDGVLHLGWGRRTASRKASSVRVFFAWAEAMGYIRHNPSSEVRIKFRPRRVISPEMAALVPVIEAIGTAAPVDLRDRAMLMLLLDAALRAGEVVGLDIPDRPRGTARTPLYTVQVNSLRVHVRPKGDSDGGMETVGIEPQTVSAVRAWLQVRPQLAKDGEHALFVNGRGQRVSRHLLYTIVRKRGAAVGIPELHPHLFRHRRVGDVVEKLGLDVGSALARHACKATTVNVYGAHAAEVQRNAVRTQASLPEVRA</sequence>
<dbReference type="Proteomes" id="UP001256588">
    <property type="component" value="Unassembled WGS sequence"/>
</dbReference>
<dbReference type="SUPFAM" id="SSF56349">
    <property type="entry name" value="DNA breaking-rejoining enzymes"/>
    <property type="match status" value="1"/>
</dbReference>
<feature type="domain" description="Core-binding (CB)" evidence="6">
    <location>
        <begin position="15"/>
        <end position="101"/>
    </location>
</feature>
<accession>A0ABU1XYU9</accession>
<protein>
    <submittedName>
        <fullName evidence="7">Site-specific recombinase XerD</fullName>
    </submittedName>
</protein>
<name>A0ABU1XYU9_9GAMM</name>
<evidence type="ECO:0000256" key="3">
    <source>
        <dbReference type="ARBA" id="ARBA00023172"/>
    </source>
</evidence>
<keyword evidence="8" id="KW-1185">Reference proteome</keyword>
<dbReference type="InterPro" id="IPR004107">
    <property type="entry name" value="Integrase_SAM-like_N"/>
</dbReference>
<dbReference type="InterPro" id="IPR010998">
    <property type="entry name" value="Integrase_recombinase_N"/>
</dbReference>
<dbReference type="InterPro" id="IPR002104">
    <property type="entry name" value="Integrase_catalytic"/>
</dbReference>
<dbReference type="Gene3D" id="1.10.150.130">
    <property type="match status" value="1"/>
</dbReference>
<dbReference type="InterPro" id="IPR013762">
    <property type="entry name" value="Integrase-like_cat_sf"/>
</dbReference>
<feature type="domain" description="Tyr recombinase" evidence="5">
    <location>
        <begin position="119"/>
        <end position="316"/>
    </location>
</feature>